<feature type="region of interest" description="Disordered" evidence="5">
    <location>
        <begin position="187"/>
        <end position="211"/>
    </location>
</feature>
<evidence type="ECO:0000256" key="3">
    <source>
        <dbReference type="ARBA" id="ARBA00022989"/>
    </source>
</evidence>
<evidence type="ECO:0000259" key="7">
    <source>
        <dbReference type="Pfam" id="PF01694"/>
    </source>
</evidence>
<comment type="subcellular location">
    <subcellularLocation>
        <location evidence="1">Membrane</location>
        <topology evidence="1">Multi-pass membrane protein</topology>
    </subcellularLocation>
</comment>
<evidence type="ECO:0000256" key="5">
    <source>
        <dbReference type="SAM" id="MobiDB-lite"/>
    </source>
</evidence>
<keyword evidence="2 6" id="KW-0812">Transmembrane</keyword>
<keyword evidence="3 6" id="KW-1133">Transmembrane helix</keyword>
<feature type="domain" description="Peptidase S54 rhomboid" evidence="7">
    <location>
        <begin position="50"/>
        <end position="180"/>
    </location>
</feature>
<dbReference type="PANTHER" id="PTHR43066">
    <property type="entry name" value="RHOMBOID-RELATED PROTEIN"/>
    <property type="match status" value="1"/>
</dbReference>
<proteinExistence type="predicted"/>
<evidence type="ECO:0000256" key="6">
    <source>
        <dbReference type="SAM" id="Phobius"/>
    </source>
</evidence>
<keyword evidence="8" id="KW-0645">Protease</keyword>
<feature type="transmembrane region" description="Helical" evidence="6">
    <location>
        <begin position="164"/>
        <end position="182"/>
    </location>
</feature>
<feature type="transmembrane region" description="Helical" evidence="6">
    <location>
        <begin position="6"/>
        <end position="26"/>
    </location>
</feature>
<feature type="transmembrane region" description="Helical" evidence="6">
    <location>
        <begin position="86"/>
        <end position="107"/>
    </location>
</feature>
<keyword evidence="4 6" id="KW-0472">Membrane</keyword>
<dbReference type="EMBL" id="NMTY01000004">
    <property type="protein sequence ID" value="PDX82518.1"/>
    <property type="molecule type" value="Genomic_DNA"/>
</dbReference>
<keyword evidence="8" id="KW-0378">Hydrolase</keyword>
<dbReference type="GO" id="GO:0004252">
    <property type="term" value="F:serine-type endopeptidase activity"/>
    <property type="evidence" value="ECO:0007669"/>
    <property type="project" value="InterPro"/>
</dbReference>
<evidence type="ECO:0000256" key="4">
    <source>
        <dbReference type="ARBA" id="ARBA00023136"/>
    </source>
</evidence>
<protein>
    <submittedName>
        <fullName evidence="8">Rhomboid family intramembrane serine protease</fullName>
    </submittedName>
</protein>
<dbReference type="Gene3D" id="1.20.1540.10">
    <property type="entry name" value="Rhomboid-like"/>
    <property type="match status" value="1"/>
</dbReference>
<gene>
    <name evidence="8" type="ORF">CGS58_03405</name>
</gene>
<evidence type="ECO:0000256" key="2">
    <source>
        <dbReference type="ARBA" id="ARBA00022692"/>
    </source>
</evidence>
<dbReference type="GO" id="GO:0016020">
    <property type="term" value="C:membrane"/>
    <property type="evidence" value="ECO:0007669"/>
    <property type="project" value="UniProtKB-SubCell"/>
</dbReference>
<evidence type="ECO:0000313" key="8">
    <source>
        <dbReference type="EMBL" id="PDX82518.1"/>
    </source>
</evidence>
<dbReference type="Pfam" id="PF01694">
    <property type="entry name" value="Rhomboid"/>
    <property type="match status" value="1"/>
</dbReference>
<sequence>MQLQYNSPLILTFFLLSLAVFFLGQWTNGWTTMHLFCVYRSSLKDPLFYVRLFGHVLGHASWDHFLNNMLLLLVIGPPMEEKYGSVSLLEGIVFTALVSGVLQCALFPRTALLGASGIVFMLIMLASLSGFSGGIPVTMLLVAALYLGQQVYDVLFVHDNVANFMHIVGGICGTGFGYVYALRPKKRKPAAYKASGKPGLKFEKTSRRKSR</sequence>
<dbReference type="Proteomes" id="UP000220005">
    <property type="component" value="Unassembled WGS sequence"/>
</dbReference>
<organism evidence="8 9">
    <name type="scientific">Faecalibacterium prausnitzii</name>
    <dbReference type="NCBI Taxonomy" id="853"/>
    <lineage>
        <taxon>Bacteria</taxon>
        <taxon>Bacillati</taxon>
        <taxon>Bacillota</taxon>
        <taxon>Clostridia</taxon>
        <taxon>Eubacteriales</taxon>
        <taxon>Oscillospiraceae</taxon>
        <taxon>Faecalibacterium</taxon>
    </lineage>
</organism>
<dbReference type="GO" id="GO:0006508">
    <property type="term" value="P:proteolysis"/>
    <property type="evidence" value="ECO:0007669"/>
    <property type="project" value="UniProtKB-KW"/>
</dbReference>
<reference evidence="8 9" key="1">
    <citation type="journal article" date="2017" name="Front. Microbiol.">
        <title>New Insights into the Diversity of the Genus Faecalibacterium.</title>
        <authorList>
            <person name="Benevides L."/>
            <person name="Burman S."/>
            <person name="Martin R."/>
            <person name="Robert V."/>
            <person name="Thomas M."/>
            <person name="Miquel S."/>
            <person name="Chain F."/>
            <person name="Sokol H."/>
            <person name="Bermudez-Humaran L.G."/>
            <person name="Morrison M."/>
            <person name="Langella P."/>
            <person name="Azevedo V.A."/>
            <person name="Chatel J.M."/>
            <person name="Soares S."/>
        </authorList>
    </citation>
    <scope>NUCLEOTIDE SEQUENCE [LARGE SCALE GENOMIC DNA]</scope>
    <source>
        <strain evidence="8 9">CNCM I 4575</strain>
    </source>
</reference>
<evidence type="ECO:0000313" key="9">
    <source>
        <dbReference type="Proteomes" id="UP000220005"/>
    </source>
</evidence>
<accession>A0A2A7AU10</accession>
<comment type="caution">
    <text evidence="8">The sequence shown here is derived from an EMBL/GenBank/DDBJ whole genome shotgun (WGS) entry which is preliminary data.</text>
</comment>
<dbReference type="InterPro" id="IPR035952">
    <property type="entry name" value="Rhomboid-like_sf"/>
</dbReference>
<dbReference type="SUPFAM" id="SSF144091">
    <property type="entry name" value="Rhomboid-like"/>
    <property type="match status" value="1"/>
</dbReference>
<dbReference type="AlphaFoldDB" id="A0A2A7AU10"/>
<evidence type="ECO:0000256" key="1">
    <source>
        <dbReference type="ARBA" id="ARBA00004141"/>
    </source>
</evidence>
<dbReference type="InterPro" id="IPR022764">
    <property type="entry name" value="Peptidase_S54_rhomboid_dom"/>
</dbReference>
<feature type="transmembrane region" description="Helical" evidence="6">
    <location>
        <begin position="119"/>
        <end position="144"/>
    </location>
</feature>
<dbReference type="RefSeq" id="WP_097838946.1">
    <property type="nucleotide sequence ID" value="NZ_NMTY01000004.1"/>
</dbReference>
<name>A0A2A7AU10_9FIRM</name>